<name>A0AA47NYH2_MERPO</name>
<reference evidence="1" key="1">
    <citation type="journal article" date="2023" name="Front. Mar. Sci.">
        <title>A new Merluccius polli reference genome to investigate the effects of global change in West African waters.</title>
        <authorList>
            <person name="Mateo J.L."/>
            <person name="Blanco-Fernandez C."/>
            <person name="Garcia-Vazquez E."/>
            <person name="Machado-Schiaffino G."/>
        </authorList>
    </citation>
    <scope>NUCLEOTIDE SEQUENCE</scope>
    <source>
        <strain evidence="1">C29</strain>
        <tissue evidence="1">Fin</tissue>
    </source>
</reference>
<comment type="caution">
    <text evidence="1">The sequence shown here is derived from an EMBL/GenBank/DDBJ whole genome shotgun (WGS) entry which is preliminary data.</text>
</comment>
<dbReference type="InterPro" id="IPR005312">
    <property type="entry name" value="DUF1759"/>
</dbReference>
<dbReference type="AlphaFoldDB" id="A0AA47NYH2"/>
<accession>A0AA47NYH2</accession>
<evidence type="ECO:0000313" key="1">
    <source>
        <dbReference type="EMBL" id="KAK0143566.1"/>
    </source>
</evidence>
<organism evidence="1 2">
    <name type="scientific">Merluccius polli</name>
    <name type="common">Benguela hake</name>
    <name type="synonym">Merluccius cadenati</name>
    <dbReference type="NCBI Taxonomy" id="89951"/>
    <lineage>
        <taxon>Eukaryota</taxon>
        <taxon>Metazoa</taxon>
        <taxon>Chordata</taxon>
        <taxon>Craniata</taxon>
        <taxon>Vertebrata</taxon>
        <taxon>Euteleostomi</taxon>
        <taxon>Actinopterygii</taxon>
        <taxon>Neopterygii</taxon>
        <taxon>Teleostei</taxon>
        <taxon>Neoteleostei</taxon>
        <taxon>Acanthomorphata</taxon>
        <taxon>Zeiogadaria</taxon>
        <taxon>Gadariae</taxon>
        <taxon>Gadiformes</taxon>
        <taxon>Gadoidei</taxon>
        <taxon>Merlucciidae</taxon>
        <taxon>Merluccius</taxon>
    </lineage>
</organism>
<evidence type="ECO:0008006" key="3">
    <source>
        <dbReference type="Google" id="ProtNLM"/>
    </source>
</evidence>
<sequence>MARTRRNTRKNQTEKLCEMLSMLSTKEETLTGLDQGIDEGTPNEEYEAEIESMQDYQDRIILWKTRATRLIQRNMETTSMRVSNVSANSFGSMNKQFVNLPKLVIEKFHREISQWQEFWSQYETAIHNNDALCKKEKCTYLKSYLTRAAAKAVAGLTFTDSNYDAAIDLLKNRFGRKDMKKLLNLTPVKRSSDIEALRHLYDECEIQIRSLESLGVSCDTYGSLLCPVLMQLIPDDIVLAYTRMSDPSGSQRSFIHENLVKALKLPVYKQETLNLYTFRSTAPVTTKRNIVKVTLENVWNTQQRIEITADVTPQVCSAVMKVPEEHIQEELKTKGLQLADFLLEGADDPEMSVLIGADFYWQVVSGRVESLNESLVALESTFGWVVRGPDSVSSTPETTCMHITLEEDTQVSTELHAFWEIESLGIANAQRKQRLLRTLSRL</sequence>
<dbReference type="PANTHER" id="PTHR22954:SF3">
    <property type="entry name" value="PROTEIN CBG08539"/>
    <property type="match status" value="1"/>
</dbReference>
<evidence type="ECO:0000313" key="2">
    <source>
        <dbReference type="Proteomes" id="UP001174136"/>
    </source>
</evidence>
<dbReference type="PANTHER" id="PTHR22954">
    <property type="entry name" value="RETROVIRAL PROTEASE-RELATED"/>
    <property type="match status" value="1"/>
</dbReference>
<dbReference type="Proteomes" id="UP001174136">
    <property type="component" value="Unassembled WGS sequence"/>
</dbReference>
<gene>
    <name evidence="1" type="ORF">N1851_018306</name>
</gene>
<dbReference type="EMBL" id="JAOPHQ010003411">
    <property type="protein sequence ID" value="KAK0143566.1"/>
    <property type="molecule type" value="Genomic_DNA"/>
</dbReference>
<keyword evidence="2" id="KW-1185">Reference proteome</keyword>
<protein>
    <recommendedName>
        <fullName evidence="3">Peptidase aspartic putative domain-containing protein</fullName>
    </recommendedName>
</protein>
<dbReference type="Pfam" id="PF03564">
    <property type="entry name" value="DUF1759"/>
    <property type="match status" value="1"/>
</dbReference>
<proteinExistence type="predicted"/>